<reference evidence="9" key="1">
    <citation type="journal article" date="2014" name="Int. J. Syst. Evol. Microbiol.">
        <title>Complete genome sequence of Corynebacterium casei LMG S-19264T (=DSM 44701T), isolated from a smear-ripened cheese.</title>
        <authorList>
            <consortium name="US DOE Joint Genome Institute (JGI-PGF)"/>
            <person name="Walter F."/>
            <person name="Albersmeier A."/>
            <person name="Kalinowski J."/>
            <person name="Ruckert C."/>
        </authorList>
    </citation>
    <scope>NUCLEOTIDE SEQUENCE</scope>
    <source>
        <strain evidence="9">KCTC 12870</strain>
    </source>
</reference>
<feature type="signal peptide" evidence="8">
    <location>
        <begin position="1"/>
        <end position="26"/>
    </location>
</feature>
<dbReference type="GO" id="GO:0015562">
    <property type="term" value="F:efflux transmembrane transporter activity"/>
    <property type="evidence" value="ECO:0007669"/>
    <property type="project" value="InterPro"/>
</dbReference>
<evidence type="ECO:0008006" key="11">
    <source>
        <dbReference type="Google" id="ProtNLM"/>
    </source>
</evidence>
<organism evidence="9 10">
    <name type="scientific">Cerasicoccus arenae</name>
    <dbReference type="NCBI Taxonomy" id="424488"/>
    <lineage>
        <taxon>Bacteria</taxon>
        <taxon>Pseudomonadati</taxon>
        <taxon>Verrucomicrobiota</taxon>
        <taxon>Opitutia</taxon>
        <taxon>Puniceicoccales</taxon>
        <taxon>Cerasicoccaceae</taxon>
        <taxon>Cerasicoccus</taxon>
    </lineage>
</organism>
<evidence type="ECO:0000256" key="4">
    <source>
        <dbReference type="ARBA" id="ARBA00022452"/>
    </source>
</evidence>
<keyword evidence="6" id="KW-0472">Membrane</keyword>
<keyword evidence="7" id="KW-0998">Cell outer membrane</keyword>
<evidence type="ECO:0000256" key="1">
    <source>
        <dbReference type="ARBA" id="ARBA00004442"/>
    </source>
</evidence>
<dbReference type="InterPro" id="IPR003423">
    <property type="entry name" value="OMP_efflux"/>
</dbReference>
<dbReference type="PANTHER" id="PTHR30026">
    <property type="entry name" value="OUTER MEMBRANE PROTEIN TOLC"/>
    <property type="match status" value="1"/>
</dbReference>
<gene>
    <name evidence="9" type="ORF">GCM10007047_07490</name>
</gene>
<keyword evidence="8" id="KW-0732">Signal</keyword>
<dbReference type="GO" id="GO:0009279">
    <property type="term" value="C:cell outer membrane"/>
    <property type="evidence" value="ECO:0007669"/>
    <property type="project" value="UniProtKB-SubCell"/>
</dbReference>
<accession>A0A8J3GBY9</accession>
<keyword evidence="4" id="KW-1134">Transmembrane beta strand</keyword>
<dbReference type="InterPro" id="IPR051906">
    <property type="entry name" value="TolC-like"/>
</dbReference>
<dbReference type="AlphaFoldDB" id="A0A8J3GBY9"/>
<evidence type="ECO:0000256" key="5">
    <source>
        <dbReference type="ARBA" id="ARBA00022692"/>
    </source>
</evidence>
<dbReference type="RefSeq" id="WP_189512014.1">
    <property type="nucleotide sequence ID" value="NZ_BMXG01000003.1"/>
</dbReference>
<dbReference type="Pfam" id="PF02321">
    <property type="entry name" value="OEP"/>
    <property type="match status" value="2"/>
</dbReference>
<comment type="caution">
    <text evidence="9">The sequence shown here is derived from an EMBL/GenBank/DDBJ whole genome shotgun (WGS) entry which is preliminary data.</text>
</comment>
<dbReference type="GO" id="GO:1990281">
    <property type="term" value="C:efflux pump complex"/>
    <property type="evidence" value="ECO:0007669"/>
    <property type="project" value="TreeGrafter"/>
</dbReference>
<feature type="chain" id="PRO_5035152064" description="TolC family protein" evidence="8">
    <location>
        <begin position="27"/>
        <end position="807"/>
    </location>
</feature>
<protein>
    <recommendedName>
        <fullName evidence="11">TolC family protein</fullName>
    </recommendedName>
</protein>
<dbReference type="PANTHER" id="PTHR30026:SF20">
    <property type="entry name" value="OUTER MEMBRANE PROTEIN TOLC"/>
    <property type="match status" value="1"/>
</dbReference>
<dbReference type="SUPFAM" id="SSF56954">
    <property type="entry name" value="Outer membrane efflux proteins (OEP)"/>
    <property type="match status" value="1"/>
</dbReference>
<dbReference type="Proteomes" id="UP000642829">
    <property type="component" value="Unassembled WGS sequence"/>
</dbReference>
<keyword evidence="5" id="KW-0812">Transmembrane</keyword>
<dbReference type="Gene3D" id="3.40.50.2300">
    <property type="match status" value="2"/>
</dbReference>
<evidence type="ECO:0000256" key="2">
    <source>
        <dbReference type="ARBA" id="ARBA00007613"/>
    </source>
</evidence>
<sequence length="807" mass="88788">MSYLKLIRILVSVLGLSLIASLTCFGQSTDDVEAPKPLLTIAIVRDGPSYILDAMIESVKQETTALLRTKHTVVYREDASFNANWSPAGARSALKSALDDSAIDMVLLQGYFSLDEAANGGLTLNKPCIGAYVQDPRIVAPFIKNGRSTINNLSVTVSDISLEKDLKEFYDLVKFKKVLYAVTDAYLQDLKEDGAIQTLLNKMDADLGIEHGFIPLTTTAQDSLQKTPNTAEAIFFFPPLEFPDQGQLDDYITGVNARAIPTYAMTGEAGVAQGFLFGMMPDLRVQLARRAALNIKDILDGKAATQIDALFRVERKLYVNVVTASEIGFDLPTDMLFDAMLIGGEAPDVTAAPLALVNAVKLATDANYRLRATRQDTEAVYESQRQAFSGMLPQVSALYQYTRNNDAKARASLGSIPRQSNSIGVGVTQMIYDDNTVTGYLIAEQDYEAAAFQEQSLESDTVQLSAVAYLRYLAAKSILAIAKENLDVTRTNLGLARVRLDVGTAGPEQVYRFEAQEASDRAGVSLAESQVSTSLTALNRVLGQEDLEQTWNAEEIGLSSDAFDVTSRRVIELLTSEARAQRFRLFSLQHAMAHAPELEVADRTLAAQELNYGLAGRSFVVPSVGASFNYLNTFQSDTFESAAAAGAGGNTPEDEWTFTLQASLPIFEGGNRVFNLLKQRALVRSQELNRSLTRQIVEQRVLDSLYALSASYSDIRFSRIAADRAQKNLDIVTEKYRVGRVSIVDLLDAQNEAFVQKQNEVLATYGFLEDLVDYMRAINWYEFLATPSEQDAWLHSVKRFVDPPKAK</sequence>
<name>A0A8J3GBY9_9BACT</name>
<dbReference type="GO" id="GO:0015288">
    <property type="term" value="F:porin activity"/>
    <property type="evidence" value="ECO:0007669"/>
    <property type="project" value="TreeGrafter"/>
</dbReference>
<keyword evidence="10" id="KW-1185">Reference proteome</keyword>
<reference evidence="9" key="2">
    <citation type="submission" date="2020-09" db="EMBL/GenBank/DDBJ databases">
        <authorList>
            <person name="Sun Q."/>
            <person name="Kim S."/>
        </authorList>
    </citation>
    <scope>NUCLEOTIDE SEQUENCE</scope>
    <source>
        <strain evidence="9">KCTC 12870</strain>
    </source>
</reference>
<evidence type="ECO:0000313" key="10">
    <source>
        <dbReference type="Proteomes" id="UP000642829"/>
    </source>
</evidence>
<comment type="similarity">
    <text evidence="2">Belongs to the outer membrane factor (OMF) (TC 1.B.17) family.</text>
</comment>
<dbReference type="EMBL" id="BMXG01000003">
    <property type="protein sequence ID" value="GHB94309.1"/>
    <property type="molecule type" value="Genomic_DNA"/>
</dbReference>
<comment type="subcellular location">
    <subcellularLocation>
        <location evidence="1">Cell outer membrane</location>
    </subcellularLocation>
</comment>
<keyword evidence="3" id="KW-0813">Transport</keyword>
<evidence type="ECO:0000256" key="3">
    <source>
        <dbReference type="ARBA" id="ARBA00022448"/>
    </source>
</evidence>
<evidence type="ECO:0000256" key="6">
    <source>
        <dbReference type="ARBA" id="ARBA00023136"/>
    </source>
</evidence>
<dbReference type="Gene3D" id="1.20.1600.10">
    <property type="entry name" value="Outer membrane efflux proteins (OEP)"/>
    <property type="match status" value="1"/>
</dbReference>
<evidence type="ECO:0000256" key="8">
    <source>
        <dbReference type="SAM" id="SignalP"/>
    </source>
</evidence>
<evidence type="ECO:0000313" key="9">
    <source>
        <dbReference type="EMBL" id="GHB94309.1"/>
    </source>
</evidence>
<proteinExistence type="inferred from homology"/>
<evidence type="ECO:0000256" key="7">
    <source>
        <dbReference type="ARBA" id="ARBA00023237"/>
    </source>
</evidence>